<dbReference type="OrthoDB" id="9795306at2"/>
<dbReference type="AlphaFoldDB" id="A0A1M5TB94"/>
<dbReference type="Gene3D" id="3.10.180.10">
    <property type="entry name" value="2,3-Dihydroxybiphenyl 1,2-Dioxygenase, domain 1"/>
    <property type="match status" value="1"/>
</dbReference>
<dbReference type="EMBL" id="FQXV01000001">
    <property type="protein sequence ID" value="SHH47603.1"/>
    <property type="molecule type" value="Genomic_DNA"/>
</dbReference>
<keyword evidence="3" id="KW-1185">Reference proteome</keyword>
<protein>
    <submittedName>
        <fullName evidence="2">PhnB protein</fullName>
    </submittedName>
</protein>
<evidence type="ECO:0000313" key="2">
    <source>
        <dbReference type="EMBL" id="SHH47603.1"/>
    </source>
</evidence>
<dbReference type="PANTHER" id="PTHR33990:SF1">
    <property type="entry name" value="PROTEIN YJDN"/>
    <property type="match status" value="1"/>
</dbReference>
<dbReference type="CDD" id="cd06588">
    <property type="entry name" value="PhnB_like"/>
    <property type="match status" value="1"/>
</dbReference>
<reference evidence="2 3" key="1">
    <citation type="submission" date="2016-11" db="EMBL/GenBank/DDBJ databases">
        <authorList>
            <person name="Jaros S."/>
            <person name="Januszkiewicz K."/>
            <person name="Wedrychowicz H."/>
        </authorList>
    </citation>
    <scope>NUCLEOTIDE SEQUENCE [LARGE SCALE GENOMIC DNA]</scope>
    <source>
        <strain evidence="2 3">DSM 10068</strain>
    </source>
</reference>
<dbReference type="PANTHER" id="PTHR33990">
    <property type="entry name" value="PROTEIN YJDN-RELATED"/>
    <property type="match status" value="1"/>
</dbReference>
<sequence length="140" mass="14921">MSVGTYLYFPGNCLEAADFYADAFKTDTPKVLTYGDAPGGGGAVPDAMKKRVLHAEIKIAGDAVMLSDAPPDRSVTVGDNISVVVTLETADHVKAAFDKLKAGGEVVMEIQETFFSKCYAYVIDKYGVGWQLTTGSPTKD</sequence>
<feature type="domain" description="PhnB-like" evidence="1">
    <location>
        <begin position="4"/>
        <end position="133"/>
    </location>
</feature>
<evidence type="ECO:0000313" key="3">
    <source>
        <dbReference type="Proteomes" id="UP000183995"/>
    </source>
</evidence>
<accession>A0A1M5TB94</accession>
<dbReference type="Proteomes" id="UP000183995">
    <property type="component" value="Unassembled WGS sequence"/>
</dbReference>
<dbReference type="InterPro" id="IPR028973">
    <property type="entry name" value="PhnB-like"/>
</dbReference>
<dbReference type="RefSeq" id="WP_073075614.1">
    <property type="nucleotide sequence ID" value="NZ_FQXV01000001.1"/>
</dbReference>
<dbReference type="SUPFAM" id="SSF54593">
    <property type="entry name" value="Glyoxalase/Bleomycin resistance protein/Dihydroxybiphenyl dioxygenase"/>
    <property type="match status" value="1"/>
</dbReference>
<evidence type="ECO:0000259" key="1">
    <source>
        <dbReference type="Pfam" id="PF06983"/>
    </source>
</evidence>
<name>A0A1M5TB94_9FIRM</name>
<dbReference type="Pfam" id="PF06983">
    <property type="entry name" value="3-dmu-9_3-mt"/>
    <property type="match status" value="1"/>
</dbReference>
<dbReference type="InterPro" id="IPR029068">
    <property type="entry name" value="Glyas_Bleomycin-R_OHBP_Dase"/>
</dbReference>
<dbReference type="STRING" id="1123282.SAMN02745823_00007"/>
<organism evidence="2 3">
    <name type="scientific">Sporobacter termitidis DSM 10068</name>
    <dbReference type="NCBI Taxonomy" id="1123282"/>
    <lineage>
        <taxon>Bacteria</taxon>
        <taxon>Bacillati</taxon>
        <taxon>Bacillota</taxon>
        <taxon>Clostridia</taxon>
        <taxon>Eubacteriales</taxon>
        <taxon>Oscillospiraceae</taxon>
        <taxon>Sporobacter</taxon>
    </lineage>
</organism>
<gene>
    <name evidence="2" type="ORF">SAMN02745823_00007</name>
</gene>
<proteinExistence type="predicted"/>